<comment type="caution">
    <text evidence="1">The sequence shown here is derived from an EMBL/GenBank/DDBJ whole genome shotgun (WGS) entry which is preliminary data.</text>
</comment>
<dbReference type="EMBL" id="MHMG01000002">
    <property type="protein sequence ID" value="OGZ24096.1"/>
    <property type="molecule type" value="Genomic_DNA"/>
</dbReference>
<organism evidence="1 2">
    <name type="scientific">Candidatus Nealsonbacteria bacterium RIFCSPLOWO2_01_FULL_41_9</name>
    <dbReference type="NCBI Taxonomy" id="1801671"/>
    <lineage>
        <taxon>Bacteria</taxon>
        <taxon>Candidatus Nealsoniibacteriota</taxon>
    </lineage>
</organism>
<reference evidence="1 2" key="1">
    <citation type="journal article" date="2016" name="Nat. Commun.">
        <title>Thousands of microbial genomes shed light on interconnected biogeochemical processes in an aquifer system.</title>
        <authorList>
            <person name="Anantharaman K."/>
            <person name="Brown C.T."/>
            <person name="Hug L.A."/>
            <person name="Sharon I."/>
            <person name="Castelle C.J."/>
            <person name="Probst A.J."/>
            <person name="Thomas B.C."/>
            <person name="Singh A."/>
            <person name="Wilkins M.J."/>
            <person name="Karaoz U."/>
            <person name="Brodie E.L."/>
            <person name="Williams K.H."/>
            <person name="Hubbard S.S."/>
            <person name="Banfield J.F."/>
        </authorList>
    </citation>
    <scope>NUCLEOTIDE SEQUENCE [LARGE SCALE GENOMIC DNA]</scope>
</reference>
<gene>
    <name evidence="1" type="ORF">A3A08_00520</name>
</gene>
<name>A0A1G2EE64_9BACT</name>
<proteinExistence type="predicted"/>
<evidence type="ECO:0000313" key="1">
    <source>
        <dbReference type="EMBL" id="OGZ24096.1"/>
    </source>
</evidence>
<sequence length="103" mass="11937">MEDKKQGANPAAPKGPERIGQVQGIIRSLPGKNELFSKYNIREKRAEEIATSLKQFDRDLDPKDKLELKKSLEKTMREDRDSAKRREAEGLLKFYRDHKVIDP</sequence>
<accession>A0A1G2EE64</accession>
<dbReference type="Proteomes" id="UP000176406">
    <property type="component" value="Unassembled WGS sequence"/>
</dbReference>
<dbReference type="AlphaFoldDB" id="A0A1G2EE64"/>
<evidence type="ECO:0000313" key="2">
    <source>
        <dbReference type="Proteomes" id="UP000176406"/>
    </source>
</evidence>
<protein>
    <submittedName>
        <fullName evidence="1">Uncharacterized protein</fullName>
    </submittedName>
</protein>